<keyword evidence="3" id="KW-0378">Hydrolase</keyword>
<feature type="domain" description="Ubiquitin-like protease family profile" evidence="5">
    <location>
        <begin position="164"/>
        <end position="289"/>
    </location>
</feature>
<dbReference type="EMBL" id="JANJYI010000002">
    <property type="protein sequence ID" value="KAK2659054.1"/>
    <property type="molecule type" value="Genomic_DNA"/>
</dbReference>
<evidence type="ECO:0000256" key="1">
    <source>
        <dbReference type="ARBA" id="ARBA00005234"/>
    </source>
</evidence>
<evidence type="ECO:0000256" key="2">
    <source>
        <dbReference type="ARBA" id="ARBA00022670"/>
    </source>
</evidence>
<keyword evidence="4" id="KW-0812">Transmembrane</keyword>
<dbReference type="InterPro" id="IPR003653">
    <property type="entry name" value="Peptidase_C48_C"/>
</dbReference>
<dbReference type="GO" id="GO:0008234">
    <property type="term" value="F:cysteine-type peptidase activity"/>
    <property type="evidence" value="ECO:0007669"/>
    <property type="project" value="InterPro"/>
</dbReference>
<dbReference type="AlphaFoldDB" id="A0AAD9XGL0"/>
<sequence length="289" mass="32898">MKRGCVGIPPLRSSAVTITLLRTSSLIISLPLLILLVDVCLHKTRTRGHSAASFIIPNHPSASGCSHSVRCTTVLTFTPFVQLGLQDEFCYHILLRECHVRDVVDTASTLWFYVGNEVIRFRAVEFCLVTGLTFGDSCESPSYITKHMDKRILRSYFRDGKLNVKMFANWFRNLSPDNNLVDDLDAFNSFPWGIFLYGRIFDSLSTCVVRRDDKYKERLESPAKRKAENYNVYGFVTAFQVWAIEAIPKWAMLGYASRILFPANVNGNHWVAIVVDLKERVITIYDSLP</sequence>
<evidence type="ECO:0000313" key="7">
    <source>
        <dbReference type="Proteomes" id="UP001280121"/>
    </source>
</evidence>
<accession>A0AAD9XGL0</accession>
<keyword evidence="2" id="KW-0645">Protease</keyword>
<evidence type="ECO:0000256" key="3">
    <source>
        <dbReference type="ARBA" id="ARBA00022801"/>
    </source>
</evidence>
<dbReference type="Pfam" id="PF02902">
    <property type="entry name" value="Peptidase_C48"/>
    <property type="match status" value="1"/>
</dbReference>
<keyword evidence="4" id="KW-1133">Transmembrane helix</keyword>
<organism evidence="6 7">
    <name type="scientific">Dipteronia dyeriana</name>
    <dbReference type="NCBI Taxonomy" id="168575"/>
    <lineage>
        <taxon>Eukaryota</taxon>
        <taxon>Viridiplantae</taxon>
        <taxon>Streptophyta</taxon>
        <taxon>Embryophyta</taxon>
        <taxon>Tracheophyta</taxon>
        <taxon>Spermatophyta</taxon>
        <taxon>Magnoliopsida</taxon>
        <taxon>eudicotyledons</taxon>
        <taxon>Gunneridae</taxon>
        <taxon>Pentapetalae</taxon>
        <taxon>rosids</taxon>
        <taxon>malvids</taxon>
        <taxon>Sapindales</taxon>
        <taxon>Sapindaceae</taxon>
        <taxon>Hippocastanoideae</taxon>
        <taxon>Acereae</taxon>
        <taxon>Dipteronia</taxon>
    </lineage>
</organism>
<keyword evidence="4" id="KW-0472">Membrane</keyword>
<dbReference type="PROSITE" id="PS50600">
    <property type="entry name" value="ULP_PROTEASE"/>
    <property type="match status" value="1"/>
</dbReference>
<dbReference type="GO" id="GO:0006508">
    <property type="term" value="P:proteolysis"/>
    <property type="evidence" value="ECO:0007669"/>
    <property type="project" value="UniProtKB-KW"/>
</dbReference>
<keyword evidence="7" id="KW-1185">Reference proteome</keyword>
<dbReference type="SUPFAM" id="SSF54001">
    <property type="entry name" value="Cysteine proteinases"/>
    <property type="match status" value="1"/>
</dbReference>
<evidence type="ECO:0000259" key="5">
    <source>
        <dbReference type="PROSITE" id="PS50600"/>
    </source>
</evidence>
<name>A0AAD9XGL0_9ROSI</name>
<dbReference type="PANTHER" id="PTHR48449:SF1">
    <property type="entry name" value="DUF1985 DOMAIN-CONTAINING PROTEIN"/>
    <property type="match status" value="1"/>
</dbReference>
<dbReference type="Gene3D" id="3.40.395.10">
    <property type="entry name" value="Adenoviral Proteinase, Chain A"/>
    <property type="match status" value="1"/>
</dbReference>
<feature type="transmembrane region" description="Helical" evidence="4">
    <location>
        <begin position="20"/>
        <end position="41"/>
    </location>
</feature>
<dbReference type="Proteomes" id="UP001280121">
    <property type="component" value="Unassembled WGS sequence"/>
</dbReference>
<evidence type="ECO:0000313" key="6">
    <source>
        <dbReference type="EMBL" id="KAK2659054.1"/>
    </source>
</evidence>
<dbReference type="InterPro" id="IPR038765">
    <property type="entry name" value="Papain-like_cys_pep_sf"/>
</dbReference>
<gene>
    <name evidence="6" type="ORF">Ddye_005587</name>
</gene>
<evidence type="ECO:0000256" key="4">
    <source>
        <dbReference type="SAM" id="Phobius"/>
    </source>
</evidence>
<dbReference type="PANTHER" id="PTHR48449">
    <property type="entry name" value="DUF1985 DOMAIN-CONTAINING PROTEIN"/>
    <property type="match status" value="1"/>
</dbReference>
<reference evidence="6" key="1">
    <citation type="journal article" date="2023" name="Plant J.">
        <title>Genome sequences and population genomics provide insights into the demographic history, inbreeding, and mutation load of two 'living fossil' tree species of Dipteronia.</title>
        <authorList>
            <person name="Feng Y."/>
            <person name="Comes H.P."/>
            <person name="Chen J."/>
            <person name="Zhu S."/>
            <person name="Lu R."/>
            <person name="Zhang X."/>
            <person name="Li P."/>
            <person name="Qiu J."/>
            <person name="Olsen K.M."/>
            <person name="Qiu Y."/>
        </authorList>
    </citation>
    <scope>NUCLEOTIDE SEQUENCE</scope>
    <source>
        <strain evidence="6">KIB01</strain>
    </source>
</reference>
<comment type="caution">
    <text evidence="6">The sequence shown here is derived from an EMBL/GenBank/DDBJ whole genome shotgun (WGS) entry which is preliminary data.</text>
</comment>
<protein>
    <recommendedName>
        <fullName evidence="5">Ubiquitin-like protease family profile domain-containing protein</fullName>
    </recommendedName>
</protein>
<comment type="similarity">
    <text evidence="1">Belongs to the peptidase C48 family.</text>
</comment>
<proteinExistence type="inferred from homology"/>